<keyword evidence="1" id="KW-0472">Membrane</keyword>
<sequence>MFQCKVTAKINMRLAYGILWGLRIVLAVLLFQTIASRLDMDRLPVEPSVELPLIIFWWQEILYLLFLFIGIKALVVPEEINPNEIVLLFLKISTDFARNMNWLGEALHPFEHPCGLLAYLHFLTSREFLGDSGRTINDL</sequence>
<evidence type="ECO:0000313" key="3">
    <source>
        <dbReference type="Proteomes" id="UP000708208"/>
    </source>
</evidence>
<keyword evidence="1" id="KW-1133">Transmembrane helix</keyword>
<name>A0A8J2LF50_9HEXA</name>
<dbReference type="EMBL" id="CAJVCH010511963">
    <property type="protein sequence ID" value="CAG7821463.1"/>
    <property type="molecule type" value="Genomic_DNA"/>
</dbReference>
<dbReference type="Proteomes" id="UP000708208">
    <property type="component" value="Unassembled WGS sequence"/>
</dbReference>
<accession>A0A8J2LF50</accession>
<organism evidence="2 3">
    <name type="scientific">Allacma fusca</name>
    <dbReference type="NCBI Taxonomy" id="39272"/>
    <lineage>
        <taxon>Eukaryota</taxon>
        <taxon>Metazoa</taxon>
        <taxon>Ecdysozoa</taxon>
        <taxon>Arthropoda</taxon>
        <taxon>Hexapoda</taxon>
        <taxon>Collembola</taxon>
        <taxon>Symphypleona</taxon>
        <taxon>Sminthuridae</taxon>
        <taxon>Allacma</taxon>
    </lineage>
</organism>
<feature type="transmembrane region" description="Helical" evidence="1">
    <location>
        <begin position="55"/>
        <end position="75"/>
    </location>
</feature>
<evidence type="ECO:0000313" key="2">
    <source>
        <dbReference type="EMBL" id="CAG7821463.1"/>
    </source>
</evidence>
<keyword evidence="3" id="KW-1185">Reference proteome</keyword>
<proteinExistence type="predicted"/>
<gene>
    <name evidence="2" type="ORF">AFUS01_LOCUS31800</name>
</gene>
<feature type="transmembrane region" description="Helical" evidence="1">
    <location>
        <begin position="12"/>
        <end position="35"/>
    </location>
</feature>
<dbReference type="AlphaFoldDB" id="A0A8J2LF50"/>
<keyword evidence="1" id="KW-0812">Transmembrane</keyword>
<evidence type="ECO:0000256" key="1">
    <source>
        <dbReference type="SAM" id="Phobius"/>
    </source>
</evidence>
<protein>
    <submittedName>
        <fullName evidence="2">Uncharacterized protein</fullName>
    </submittedName>
</protein>
<comment type="caution">
    <text evidence="2">The sequence shown here is derived from an EMBL/GenBank/DDBJ whole genome shotgun (WGS) entry which is preliminary data.</text>
</comment>
<reference evidence="2" key="1">
    <citation type="submission" date="2021-06" db="EMBL/GenBank/DDBJ databases">
        <authorList>
            <person name="Hodson N. C."/>
            <person name="Mongue J. A."/>
            <person name="Jaron S. K."/>
        </authorList>
    </citation>
    <scope>NUCLEOTIDE SEQUENCE</scope>
</reference>